<dbReference type="Pfam" id="PF02759">
    <property type="entry name" value="RUN"/>
    <property type="match status" value="1"/>
</dbReference>
<dbReference type="SUPFAM" id="SSF50156">
    <property type="entry name" value="PDZ domain-like"/>
    <property type="match status" value="1"/>
</dbReference>
<organism evidence="4 5">
    <name type="scientific">Pleurodeles waltl</name>
    <name type="common">Iberian ribbed newt</name>
    <dbReference type="NCBI Taxonomy" id="8319"/>
    <lineage>
        <taxon>Eukaryota</taxon>
        <taxon>Metazoa</taxon>
        <taxon>Chordata</taxon>
        <taxon>Craniata</taxon>
        <taxon>Vertebrata</taxon>
        <taxon>Euteleostomi</taxon>
        <taxon>Amphibia</taxon>
        <taxon>Batrachia</taxon>
        <taxon>Caudata</taxon>
        <taxon>Salamandroidea</taxon>
        <taxon>Salamandridae</taxon>
        <taxon>Pleurodelinae</taxon>
        <taxon>Pleurodeles</taxon>
    </lineage>
</organism>
<dbReference type="Gene3D" id="2.30.42.10">
    <property type="match status" value="1"/>
</dbReference>
<feature type="region of interest" description="Disordered" evidence="1">
    <location>
        <begin position="418"/>
        <end position="438"/>
    </location>
</feature>
<dbReference type="SUPFAM" id="SSF140741">
    <property type="entry name" value="RUN domain-like"/>
    <property type="match status" value="1"/>
</dbReference>
<dbReference type="InterPro" id="IPR004012">
    <property type="entry name" value="Run_dom"/>
</dbReference>
<dbReference type="InterPro" id="IPR037213">
    <property type="entry name" value="Run_dom_sf"/>
</dbReference>
<evidence type="ECO:0000313" key="4">
    <source>
        <dbReference type="EMBL" id="KAJ1130134.1"/>
    </source>
</evidence>
<reference evidence="4" key="1">
    <citation type="journal article" date="2022" name="bioRxiv">
        <title>Sequencing and chromosome-scale assembly of the giantPleurodeles waltlgenome.</title>
        <authorList>
            <person name="Brown T."/>
            <person name="Elewa A."/>
            <person name="Iarovenko S."/>
            <person name="Subramanian E."/>
            <person name="Araus A.J."/>
            <person name="Petzold A."/>
            <person name="Susuki M."/>
            <person name="Suzuki K.-i.T."/>
            <person name="Hayashi T."/>
            <person name="Toyoda A."/>
            <person name="Oliveira C."/>
            <person name="Osipova E."/>
            <person name="Leigh N.D."/>
            <person name="Simon A."/>
            <person name="Yun M.H."/>
        </authorList>
    </citation>
    <scope>NUCLEOTIDE SEQUENCE</scope>
    <source>
        <strain evidence="4">20211129_DDA</strain>
        <tissue evidence="4">Liver</tissue>
    </source>
</reference>
<dbReference type="InterPro" id="IPR036034">
    <property type="entry name" value="PDZ_sf"/>
</dbReference>
<evidence type="ECO:0008006" key="6">
    <source>
        <dbReference type="Google" id="ProtNLM"/>
    </source>
</evidence>
<dbReference type="EMBL" id="JANPWB010000011">
    <property type="protein sequence ID" value="KAJ1130134.1"/>
    <property type="molecule type" value="Genomic_DNA"/>
</dbReference>
<feature type="domain" description="RUN" evidence="3">
    <location>
        <begin position="67"/>
        <end position="204"/>
    </location>
</feature>
<dbReference type="InterPro" id="IPR001478">
    <property type="entry name" value="PDZ"/>
</dbReference>
<dbReference type="PANTHER" id="PTHR46753">
    <property type="entry name" value="FYVE AND COILED-COIL DOMAIN-CONTAINING PROTEIN 1"/>
    <property type="match status" value="1"/>
</dbReference>
<dbReference type="SMART" id="SM00593">
    <property type="entry name" value="RUN"/>
    <property type="match status" value="1"/>
</dbReference>
<dbReference type="PROSITE" id="PS50106">
    <property type="entry name" value="PDZ"/>
    <property type="match status" value="1"/>
</dbReference>
<dbReference type="Proteomes" id="UP001066276">
    <property type="component" value="Chromosome 7"/>
</dbReference>
<evidence type="ECO:0000313" key="5">
    <source>
        <dbReference type="Proteomes" id="UP001066276"/>
    </source>
</evidence>
<name>A0AAV7PSB5_PLEWA</name>
<dbReference type="CDD" id="cd17682">
    <property type="entry name" value="RUN_RUFY4_like"/>
    <property type="match status" value="1"/>
</dbReference>
<sequence>MPPSRSGFAPPGTPLVAPGWDPPGAWAVFMPPLHSSRRPRLRQSALPRRSTWASIMSMQAAGNDPITDTSLHLSSFCEVLEMILRKGLIQPVLGFKKRDYWTCLEEFSQQYNCVRLPQLSVMVEKTNSCEKLLSAQGKGRYFLRLSLNRKSLGATLRHLVSTSRLQEWYDPHGSVLGNEDLREPFLSLMLVVSEMSFALDLENCSFLDESWLLPVCHTYETVPCSELGMELRYVEGRIFVTEVFPGSQTEVDEVVLTGDIIDEINGISLRYAVSGQAGTVLGNFKGTPLSFRLIRWKWHDGSVYRPLLPYLKVLREKVPSFQLQEGPRHLESCEDRCLQDGRLLYRVRYLGQGNVGSYGGKEVLDRGILMVLEQHLPPKEVMLDVKETEVIVKEKESYKVSNRKVFARSTATPDFFSQGPMNDIGGQINGNAATSNQL</sequence>
<protein>
    <recommendedName>
        <fullName evidence="6">RUN domain-containing protein</fullName>
    </recommendedName>
</protein>
<evidence type="ECO:0000259" key="3">
    <source>
        <dbReference type="PROSITE" id="PS50826"/>
    </source>
</evidence>
<dbReference type="AlphaFoldDB" id="A0AAV7PSB5"/>
<proteinExistence type="predicted"/>
<dbReference type="CDD" id="cd00136">
    <property type="entry name" value="PDZ_canonical"/>
    <property type="match status" value="1"/>
</dbReference>
<dbReference type="Gene3D" id="1.20.58.900">
    <property type="match status" value="1"/>
</dbReference>
<evidence type="ECO:0000256" key="1">
    <source>
        <dbReference type="SAM" id="MobiDB-lite"/>
    </source>
</evidence>
<keyword evidence="5" id="KW-1185">Reference proteome</keyword>
<accession>A0AAV7PSB5</accession>
<evidence type="ECO:0000259" key="2">
    <source>
        <dbReference type="PROSITE" id="PS50106"/>
    </source>
</evidence>
<feature type="compositionally biased region" description="Polar residues" evidence="1">
    <location>
        <begin position="429"/>
        <end position="438"/>
    </location>
</feature>
<gene>
    <name evidence="4" type="ORF">NDU88_008490</name>
</gene>
<feature type="domain" description="PDZ" evidence="2">
    <location>
        <begin position="225"/>
        <end position="270"/>
    </location>
</feature>
<dbReference type="PANTHER" id="PTHR46753:SF3">
    <property type="entry name" value="PDZ DOMAIN-CONTAINING PROTEIN"/>
    <property type="match status" value="1"/>
</dbReference>
<comment type="caution">
    <text evidence="4">The sequence shown here is derived from an EMBL/GenBank/DDBJ whole genome shotgun (WGS) entry which is preliminary data.</text>
</comment>
<dbReference type="PROSITE" id="PS50826">
    <property type="entry name" value="RUN"/>
    <property type="match status" value="1"/>
</dbReference>